<keyword evidence="2" id="KW-1185">Reference proteome</keyword>
<reference evidence="1 2" key="1">
    <citation type="submission" date="2024-09" db="EMBL/GenBank/DDBJ databases">
        <authorList>
            <person name="Sun Q."/>
            <person name="Mori K."/>
        </authorList>
    </citation>
    <scope>NUCLEOTIDE SEQUENCE [LARGE SCALE GENOMIC DNA]</scope>
    <source>
        <strain evidence="1 2">JCM 6917</strain>
    </source>
</reference>
<protein>
    <submittedName>
        <fullName evidence="1">Uncharacterized protein</fullName>
    </submittedName>
</protein>
<name>A0ABV5NBZ3_9ACTN</name>
<sequence>MKATSTVARWTWGRDDEARDGLTACLHDLLAAHLVLGRHRLMVGTPRVSVSVHEAGKKGSYLFQGEFEPAAGAAPEAAARDISARIEAALAPGETGSVYADLRSAGEVPGGAAAREEAELVTLRASALLGHVSVELATRSDVWLPYDLKGRPQPAVHAANGPRLAAALRDISEALDSDTDPEDATYFAKPNETGAENLSGSDGEALDVWESFEVPHRYRTFTQTPGFGRTGYRRSTEGQVQYLPVRRGQETLGYLWASDAENAAGFEPKGVGDDAVYRAGLVWLERLRSAHDRGLSPSAALAESAGLADEEGAGRVAVAARPQSSDLAALRGLAADD</sequence>
<dbReference type="EMBL" id="JBHMCY010000169">
    <property type="protein sequence ID" value="MFB9467808.1"/>
    <property type="molecule type" value="Genomic_DNA"/>
</dbReference>
<dbReference type="Proteomes" id="UP001589709">
    <property type="component" value="Unassembled WGS sequence"/>
</dbReference>
<organism evidence="1 2">
    <name type="scientific">Streptomyces cinereospinus</name>
    <dbReference type="NCBI Taxonomy" id="285561"/>
    <lineage>
        <taxon>Bacteria</taxon>
        <taxon>Bacillati</taxon>
        <taxon>Actinomycetota</taxon>
        <taxon>Actinomycetes</taxon>
        <taxon>Kitasatosporales</taxon>
        <taxon>Streptomycetaceae</taxon>
        <taxon>Streptomyces</taxon>
    </lineage>
</organism>
<comment type="caution">
    <text evidence="1">The sequence shown here is derived from an EMBL/GenBank/DDBJ whole genome shotgun (WGS) entry which is preliminary data.</text>
</comment>
<accession>A0ABV5NBZ3</accession>
<evidence type="ECO:0000313" key="2">
    <source>
        <dbReference type="Proteomes" id="UP001589709"/>
    </source>
</evidence>
<proteinExistence type="predicted"/>
<gene>
    <name evidence="1" type="ORF">ACFF45_35330</name>
</gene>
<evidence type="ECO:0000313" key="1">
    <source>
        <dbReference type="EMBL" id="MFB9467808.1"/>
    </source>
</evidence>
<dbReference type="RefSeq" id="WP_381351132.1">
    <property type="nucleotide sequence ID" value="NZ_JBHMCY010000169.1"/>
</dbReference>